<dbReference type="InterPro" id="IPR055342">
    <property type="entry name" value="MreC_beta-barrel_core"/>
</dbReference>
<keyword evidence="3" id="KW-0133">Cell shape</keyword>
<dbReference type="Gene3D" id="2.40.10.350">
    <property type="entry name" value="Rod shape-determining protein MreC, domain 2"/>
    <property type="match status" value="1"/>
</dbReference>
<keyword evidence="5" id="KW-0472">Membrane</keyword>
<accession>A0ABV7IS41</accession>
<reference evidence="8" key="1">
    <citation type="journal article" date="2019" name="Int. J. Syst. Evol. Microbiol.">
        <title>The Global Catalogue of Microorganisms (GCM) 10K type strain sequencing project: providing services to taxonomists for standard genome sequencing and annotation.</title>
        <authorList>
            <consortium name="The Broad Institute Genomics Platform"/>
            <consortium name="The Broad Institute Genome Sequencing Center for Infectious Disease"/>
            <person name="Wu L."/>
            <person name="Ma J."/>
        </authorList>
    </citation>
    <scope>NUCLEOTIDE SEQUENCE [LARGE SCALE GENOMIC DNA]</scope>
    <source>
        <strain evidence="8">KCTC 42984</strain>
    </source>
</reference>
<keyword evidence="5" id="KW-1133">Transmembrane helix</keyword>
<sequence>MAPPNARRTGFSRRAQYGTFFGYLAAIAGALAGALVLVVSLLNPGAFAALRGSAADAAAPAGQVVAAGRSGGQTVMAGLWGYLSWGPRHAAMEHELQIARVQLAEARALADENRRLKALAGLAQADSGPVAFARLIDSTASSPRRFATLSVGRDKGVTVGMPVRSPAGVVGRVLEVSARTARILLITDPESLLPVMRGRDGVPAFAQGRGDGTLQVRLVSLGINPLKVGDVLVTSGSGGLYAPGMAVGVVVSLTRDGAIARVLSDPTQSAFVAIYPPYAISAGMPEALVPVAPATPPSGKPAHKKKPAAVAP</sequence>
<organism evidence="7 8">
    <name type="scientific">Novosphingobium bradum</name>
    <dbReference type="NCBI Taxonomy" id="1737444"/>
    <lineage>
        <taxon>Bacteria</taxon>
        <taxon>Pseudomonadati</taxon>
        <taxon>Pseudomonadota</taxon>
        <taxon>Alphaproteobacteria</taxon>
        <taxon>Sphingomonadales</taxon>
        <taxon>Sphingomonadaceae</taxon>
        <taxon>Novosphingobium</taxon>
    </lineage>
</organism>
<keyword evidence="5" id="KW-0812">Transmembrane</keyword>
<gene>
    <name evidence="7" type="primary">mreC</name>
    <name evidence="7" type="ORF">ACFOD9_09080</name>
</gene>
<evidence type="ECO:0000313" key="8">
    <source>
        <dbReference type="Proteomes" id="UP001595604"/>
    </source>
</evidence>
<name>A0ABV7IS41_9SPHN</name>
<comment type="caution">
    <text evidence="7">The sequence shown here is derived from an EMBL/GenBank/DDBJ whole genome shotgun (WGS) entry which is preliminary data.</text>
</comment>
<dbReference type="InterPro" id="IPR042177">
    <property type="entry name" value="Cell/Rod_1"/>
</dbReference>
<dbReference type="Gene3D" id="2.40.10.340">
    <property type="entry name" value="Rod shape-determining protein MreC, domain 1"/>
    <property type="match status" value="1"/>
</dbReference>
<evidence type="ECO:0000256" key="2">
    <source>
        <dbReference type="ARBA" id="ARBA00013855"/>
    </source>
</evidence>
<protein>
    <recommendedName>
        <fullName evidence="2">Cell shape-determining protein MreC</fullName>
    </recommendedName>
    <alternativeName>
        <fullName evidence="4">Cell shape protein MreC</fullName>
    </alternativeName>
</protein>
<feature type="transmembrane region" description="Helical" evidence="5">
    <location>
        <begin position="20"/>
        <end position="42"/>
    </location>
</feature>
<comment type="similarity">
    <text evidence="1">Belongs to the MreC family.</text>
</comment>
<evidence type="ECO:0000259" key="6">
    <source>
        <dbReference type="Pfam" id="PF04085"/>
    </source>
</evidence>
<dbReference type="InterPro" id="IPR042175">
    <property type="entry name" value="Cell/Rod_MreC_2"/>
</dbReference>
<dbReference type="EMBL" id="JBHRTQ010000007">
    <property type="protein sequence ID" value="MFC3174404.1"/>
    <property type="molecule type" value="Genomic_DNA"/>
</dbReference>
<proteinExistence type="inferred from homology"/>
<evidence type="ECO:0000256" key="5">
    <source>
        <dbReference type="SAM" id="Phobius"/>
    </source>
</evidence>
<dbReference type="RefSeq" id="WP_379509761.1">
    <property type="nucleotide sequence ID" value="NZ_JBHRTQ010000007.1"/>
</dbReference>
<evidence type="ECO:0000313" key="7">
    <source>
        <dbReference type="EMBL" id="MFC3174404.1"/>
    </source>
</evidence>
<dbReference type="Pfam" id="PF04085">
    <property type="entry name" value="MreC"/>
    <property type="match status" value="1"/>
</dbReference>
<dbReference type="Proteomes" id="UP001595604">
    <property type="component" value="Unassembled WGS sequence"/>
</dbReference>
<keyword evidence="8" id="KW-1185">Reference proteome</keyword>
<evidence type="ECO:0000256" key="1">
    <source>
        <dbReference type="ARBA" id="ARBA00009369"/>
    </source>
</evidence>
<evidence type="ECO:0000256" key="3">
    <source>
        <dbReference type="ARBA" id="ARBA00022960"/>
    </source>
</evidence>
<dbReference type="PANTHER" id="PTHR34138:SF1">
    <property type="entry name" value="CELL SHAPE-DETERMINING PROTEIN MREC"/>
    <property type="match status" value="1"/>
</dbReference>
<evidence type="ECO:0000256" key="4">
    <source>
        <dbReference type="ARBA" id="ARBA00032089"/>
    </source>
</evidence>
<dbReference type="PANTHER" id="PTHR34138">
    <property type="entry name" value="CELL SHAPE-DETERMINING PROTEIN MREC"/>
    <property type="match status" value="1"/>
</dbReference>
<feature type="domain" description="Rod shape-determining protein MreC beta-barrel core" evidence="6">
    <location>
        <begin position="136"/>
        <end position="257"/>
    </location>
</feature>
<dbReference type="InterPro" id="IPR007221">
    <property type="entry name" value="MreC"/>
</dbReference>